<dbReference type="PANTHER" id="PTHR42988">
    <property type="entry name" value="PHOSPHOHYDROLASE"/>
    <property type="match status" value="1"/>
</dbReference>
<organism evidence="6 7">
    <name type="scientific">Mastigocoleus testarum BC008</name>
    <dbReference type="NCBI Taxonomy" id="371196"/>
    <lineage>
        <taxon>Bacteria</taxon>
        <taxon>Bacillati</taxon>
        <taxon>Cyanobacteriota</taxon>
        <taxon>Cyanophyceae</taxon>
        <taxon>Nostocales</taxon>
        <taxon>Hapalosiphonaceae</taxon>
        <taxon>Mastigocoleus</taxon>
    </lineage>
</organism>
<proteinExistence type="inferred from homology"/>
<name>A0A0V7ZIJ2_9CYAN</name>
<dbReference type="InterPro" id="IPR004843">
    <property type="entry name" value="Calcineurin-like_PHP"/>
</dbReference>
<dbReference type="GO" id="GO:0046872">
    <property type="term" value="F:metal ion binding"/>
    <property type="evidence" value="ECO:0007669"/>
    <property type="project" value="UniProtKB-KW"/>
</dbReference>
<protein>
    <submittedName>
        <fullName evidence="6">3',5'-cyclic-nucleotide phosphodiesterase</fullName>
    </submittedName>
</protein>
<dbReference type="EMBL" id="LMTZ01000122">
    <property type="protein sequence ID" value="KST64426.1"/>
    <property type="molecule type" value="Genomic_DNA"/>
</dbReference>
<keyword evidence="7" id="KW-1185">Reference proteome</keyword>
<keyword evidence="1" id="KW-0479">Metal-binding</keyword>
<comment type="similarity">
    <text evidence="4">Belongs to the cyclic nucleotide phosphodiesterase class-III family.</text>
</comment>
<dbReference type="NCBIfam" id="NF008359">
    <property type="entry name" value="PRK11148.1"/>
    <property type="match status" value="1"/>
</dbReference>
<evidence type="ECO:0000259" key="5">
    <source>
        <dbReference type="Pfam" id="PF00149"/>
    </source>
</evidence>
<dbReference type="Pfam" id="PF00149">
    <property type="entry name" value="Metallophos"/>
    <property type="match status" value="1"/>
</dbReference>
<dbReference type="AlphaFoldDB" id="A0A0V7ZIJ2"/>
<sequence>MNQFSPLSVAQITDLHLFADENQALLGIPTTQSFEAVVKRLKQIDSEIDLLLVTGDLSGDGTPGSYENLQAFFNQLQIPTYWLPGDHDSAQAIDQYLNLGLVSRRKCFERGGWNFILLNSSIPGQEQGYLSTKTLFWLEKQLETVGDSPTVVALHHPPFPVNSKWLDSNNLENPEEFFQVLDRYPQVKLVLFGHIHQEFQQQRGSVSYLGTPSTCIQFRPKTPSLTIDSRSPGFRLLKLYSNGVWESSVERVDYYNPLDIPAMGY</sequence>
<dbReference type="Gene3D" id="3.60.21.10">
    <property type="match status" value="1"/>
</dbReference>
<evidence type="ECO:0000256" key="2">
    <source>
        <dbReference type="ARBA" id="ARBA00022801"/>
    </source>
</evidence>
<gene>
    <name evidence="6" type="ORF">BC008_17495</name>
</gene>
<keyword evidence="2" id="KW-0378">Hydrolase</keyword>
<dbReference type="InterPro" id="IPR026575">
    <property type="entry name" value="GpdQ/CpdA-like"/>
</dbReference>
<keyword evidence="3" id="KW-0408">Iron</keyword>
<dbReference type="InterPro" id="IPR029052">
    <property type="entry name" value="Metallo-depent_PP-like"/>
</dbReference>
<dbReference type="PANTHER" id="PTHR42988:SF2">
    <property type="entry name" value="CYCLIC NUCLEOTIDE PHOSPHODIESTERASE CBUA0032-RELATED"/>
    <property type="match status" value="1"/>
</dbReference>
<dbReference type="SUPFAM" id="SSF56300">
    <property type="entry name" value="Metallo-dependent phosphatases"/>
    <property type="match status" value="1"/>
</dbReference>
<evidence type="ECO:0000256" key="3">
    <source>
        <dbReference type="ARBA" id="ARBA00023004"/>
    </source>
</evidence>
<accession>A0A0V7ZIJ2</accession>
<feature type="domain" description="Calcineurin-like phosphoesterase" evidence="5">
    <location>
        <begin position="8"/>
        <end position="197"/>
    </location>
</feature>
<dbReference type="RefSeq" id="WP_027843609.1">
    <property type="nucleotide sequence ID" value="NZ_LMTZ01000122.1"/>
</dbReference>
<dbReference type="InterPro" id="IPR050884">
    <property type="entry name" value="CNP_phosphodiesterase-III"/>
</dbReference>
<dbReference type="OrthoDB" id="651281at2"/>
<dbReference type="GO" id="GO:0004112">
    <property type="term" value="F:cyclic-nucleotide phosphodiesterase activity"/>
    <property type="evidence" value="ECO:0007669"/>
    <property type="project" value="InterPro"/>
</dbReference>
<reference evidence="6 7" key="1">
    <citation type="journal article" date="2015" name="Genome Announc.">
        <title>Draft Genome of the Euendolithic (true boring) Cyanobacterium Mastigocoleus testarum strain BC008.</title>
        <authorList>
            <person name="Guida B.S."/>
            <person name="Garcia-Pichel F."/>
        </authorList>
    </citation>
    <scope>NUCLEOTIDE SEQUENCE [LARGE SCALE GENOMIC DNA]</scope>
    <source>
        <strain evidence="6 7">BC008</strain>
    </source>
</reference>
<evidence type="ECO:0000256" key="1">
    <source>
        <dbReference type="ARBA" id="ARBA00022723"/>
    </source>
</evidence>
<dbReference type="Proteomes" id="UP000053372">
    <property type="component" value="Unassembled WGS sequence"/>
</dbReference>
<comment type="caution">
    <text evidence="6">The sequence shown here is derived from an EMBL/GenBank/DDBJ whole genome shotgun (WGS) entry which is preliminary data.</text>
</comment>
<dbReference type="CDD" id="cd07402">
    <property type="entry name" value="MPP_GpdQ"/>
    <property type="match status" value="1"/>
</dbReference>
<evidence type="ECO:0000313" key="6">
    <source>
        <dbReference type="EMBL" id="KST64426.1"/>
    </source>
</evidence>
<evidence type="ECO:0000313" key="7">
    <source>
        <dbReference type="Proteomes" id="UP000053372"/>
    </source>
</evidence>
<evidence type="ECO:0000256" key="4">
    <source>
        <dbReference type="ARBA" id="ARBA00025742"/>
    </source>
</evidence>